<dbReference type="SUPFAM" id="SSF142019">
    <property type="entry name" value="Nqo1 FMN-binding domain-like"/>
    <property type="match status" value="1"/>
</dbReference>
<dbReference type="GO" id="GO:0008137">
    <property type="term" value="F:NADH dehydrogenase (ubiquinone) activity"/>
    <property type="evidence" value="ECO:0007669"/>
    <property type="project" value="InterPro"/>
</dbReference>
<comment type="caution">
    <text evidence="8">The sequence shown here is derived from an EMBL/GenBank/DDBJ whole genome shotgun (WGS) entry which is preliminary data.</text>
</comment>
<dbReference type="Gene3D" id="3.40.50.11540">
    <property type="entry name" value="NADH-ubiquinone oxidoreductase 51kDa subunit"/>
    <property type="match status" value="1"/>
</dbReference>
<evidence type="ECO:0000256" key="5">
    <source>
        <dbReference type="ARBA" id="ARBA00023004"/>
    </source>
</evidence>
<evidence type="ECO:0000256" key="3">
    <source>
        <dbReference type="ARBA" id="ARBA00022485"/>
    </source>
</evidence>
<organism evidence="8 9">
    <name type="scientific">Candidatus Dechloromonas phosphorivorans</name>
    <dbReference type="NCBI Taxonomy" id="2899244"/>
    <lineage>
        <taxon>Bacteria</taxon>
        <taxon>Pseudomonadati</taxon>
        <taxon>Pseudomonadota</taxon>
        <taxon>Betaproteobacteria</taxon>
        <taxon>Rhodocyclales</taxon>
        <taxon>Azonexaceae</taxon>
        <taxon>Dechloromonas</taxon>
    </lineage>
</organism>
<dbReference type="Gene3D" id="1.10.10.1590">
    <property type="entry name" value="NADH-quinone oxidoreductase subunit E"/>
    <property type="match status" value="1"/>
</dbReference>
<dbReference type="InterPro" id="IPR001949">
    <property type="entry name" value="NADH-UbQ_OxRdtase_51kDa_CS"/>
</dbReference>
<comment type="similarity">
    <text evidence="2">Belongs to the complex I 51 kDa subunit family.</text>
</comment>
<dbReference type="Proteomes" id="UP000739411">
    <property type="component" value="Unassembled WGS sequence"/>
</dbReference>
<name>A0A935K3P7_9RHOO</name>
<evidence type="ECO:0000256" key="2">
    <source>
        <dbReference type="ARBA" id="ARBA00007523"/>
    </source>
</evidence>
<gene>
    <name evidence="8" type="ORF">IPJ38_12460</name>
</gene>
<dbReference type="Gene3D" id="3.10.20.600">
    <property type="match status" value="1"/>
</dbReference>
<dbReference type="PANTHER" id="PTHR43578">
    <property type="entry name" value="NADH-QUINONE OXIDOREDUCTASE SUBUNIT F"/>
    <property type="match status" value="1"/>
</dbReference>
<accession>A0A935K3P7</accession>
<evidence type="ECO:0000256" key="4">
    <source>
        <dbReference type="ARBA" id="ARBA00022723"/>
    </source>
</evidence>
<dbReference type="Pfam" id="PF01512">
    <property type="entry name" value="Complex1_51K"/>
    <property type="match status" value="1"/>
</dbReference>
<evidence type="ECO:0000259" key="7">
    <source>
        <dbReference type="SMART" id="SM00928"/>
    </source>
</evidence>
<feature type="domain" description="NADH-ubiquinone oxidoreductase 51kDa subunit iron-sulphur binding" evidence="7">
    <location>
        <begin position="479"/>
        <end position="524"/>
    </location>
</feature>
<evidence type="ECO:0000256" key="6">
    <source>
        <dbReference type="ARBA" id="ARBA00023014"/>
    </source>
</evidence>
<keyword evidence="3" id="KW-0004">4Fe-4S</keyword>
<dbReference type="GO" id="GO:0051539">
    <property type="term" value="F:4 iron, 4 sulfur cluster binding"/>
    <property type="evidence" value="ECO:0007669"/>
    <property type="project" value="UniProtKB-KW"/>
</dbReference>
<dbReference type="SMART" id="SM00928">
    <property type="entry name" value="NADH_4Fe-4S"/>
    <property type="match status" value="1"/>
</dbReference>
<protein>
    <submittedName>
        <fullName evidence="8">NAD(P)H-dependent oxidoreductase subunit E</fullName>
    </submittedName>
</protein>
<dbReference type="Gene3D" id="3.40.30.10">
    <property type="entry name" value="Glutaredoxin"/>
    <property type="match status" value="1"/>
</dbReference>
<dbReference type="GO" id="GO:0010181">
    <property type="term" value="F:FMN binding"/>
    <property type="evidence" value="ECO:0007669"/>
    <property type="project" value="InterPro"/>
</dbReference>
<dbReference type="PANTHER" id="PTHR43578:SF3">
    <property type="entry name" value="NADH-QUINONE OXIDOREDUCTASE SUBUNIT F"/>
    <property type="match status" value="1"/>
</dbReference>
<sequence>MAKQQIRMGKLGKPKGRALDPVAQAEVLSLLGDEPRTADLLIEHLHKIQDYYGHITAHHLAALAAEMKLSQAEVFEVASFYHHFDVVKEGQTPPPPLTVRVCESLSCALAGSAGLIKSLTEGLGPDVRVQTVPCVGRCAQAPLAVVGQRPIDHADLPAVQQTIEQRNTDPVIGAYIGLAEYTAAGGYQLYRDCLAGRHTAEALIATMENSGLRGLGGAGFPVGRKWRIVAEQAGPRLIAVNIDESEPGTFKDRHYLERDPHRFLEGMLLAAWAVGVAQAYIYLRDEYAGCRQILQREIRLLQECGLYPLPEIHLRRGAGAYICGEESAMIASIEGKRGLPRLRPPFVAQVGLFGQPTLVQNMESFYWVRELIERGPAWFAGHGRNGRQGLRSFSISGRVNKPGVHLAPAGITVRQLIAEYCDGMQDGHEFYGYFPGGAAGGMLPASLGDLPLDFDTLNPHGCFIGSAAIIVFSRHDRARDLALNAMQFFAEESCGQCTPCRVGAIKAADLMAKAEWDQSLLSELAGVMSDASICGLGQAAPNPLRGAMKYFPQEFTSAQEVEHERN</sequence>
<dbReference type="SUPFAM" id="SSF52833">
    <property type="entry name" value="Thioredoxin-like"/>
    <property type="match status" value="1"/>
</dbReference>
<keyword evidence="4" id="KW-0479">Metal-binding</keyword>
<dbReference type="Gene3D" id="1.20.1440.230">
    <property type="entry name" value="NADH-ubiquinone oxidoreductase 51kDa subunit, iron-sulphur binding domain"/>
    <property type="match status" value="1"/>
</dbReference>
<dbReference type="InterPro" id="IPR019575">
    <property type="entry name" value="Nuop51_4Fe4S-bd"/>
</dbReference>
<dbReference type="InterPro" id="IPR037225">
    <property type="entry name" value="Nuo51_FMN-bd_sf"/>
</dbReference>
<dbReference type="FunFam" id="3.10.20.600:FF:000006">
    <property type="entry name" value="Formate dehydrogenase, beta subunit"/>
    <property type="match status" value="1"/>
</dbReference>
<proteinExistence type="inferred from homology"/>
<dbReference type="AlphaFoldDB" id="A0A935K3P7"/>
<dbReference type="InterPro" id="IPR036249">
    <property type="entry name" value="Thioredoxin-like_sf"/>
</dbReference>
<evidence type="ECO:0000313" key="9">
    <source>
        <dbReference type="Proteomes" id="UP000739411"/>
    </source>
</evidence>
<dbReference type="InterPro" id="IPR037207">
    <property type="entry name" value="Nuop51_4Fe4S-bd_sf"/>
</dbReference>
<dbReference type="SUPFAM" id="SSF142984">
    <property type="entry name" value="Nqo1 middle domain-like"/>
    <property type="match status" value="1"/>
</dbReference>
<dbReference type="InterPro" id="IPR041921">
    <property type="entry name" value="NuoE_N"/>
</dbReference>
<dbReference type="CDD" id="cd03082">
    <property type="entry name" value="TRX_Fd_NuoE_W_FDH_beta"/>
    <property type="match status" value="1"/>
</dbReference>
<evidence type="ECO:0000256" key="1">
    <source>
        <dbReference type="ARBA" id="ARBA00001917"/>
    </source>
</evidence>
<keyword evidence="6" id="KW-0411">Iron-sulfur</keyword>
<dbReference type="SUPFAM" id="SSF140490">
    <property type="entry name" value="Nqo1C-terminal domain-like"/>
    <property type="match status" value="1"/>
</dbReference>
<dbReference type="Pfam" id="PF01257">
    <property type="entry name" value="2Fe-2S_thioredx"/>
    <property type="match status" value="1"/>
</dbReference>
<evidence type="ECO:0000313" key="8">
    <source>
        <dbReference type="EMBL" id="MBK7415798.1"/>
    </source>
</evidence>
<comment type="cofactor">
    <cofactor evidence="1">
        <name>FMN</name>
        <dbReference type="ChEBI" id="CHEBI:58210"/>
    </cofactor>
</comment>
<reference evidence="8 9" key="1">
    <citation type="submission" date="2020-10" db="EMBL/GenBank/DDBJ databases">
        <title>Connecting structure to function with the recovery of over 1000 high-quality activated sludge metagenome-assembled genomes encoding full-length rRNA genes using long-read sequencing.</title>
        <authorList>
            <person name="Singleton C.M."/>
            <person name="Petriglieri F."/>
            <person name="Kristensen J.M."/>
            <person name="Kirkegaard R.H."/>
            <person name="Michaelsen T.Y."/>
            <person name="Andersen M.H."/>
            <person name="Karst S.M."/>
            <person name="Dueholm M.S."/>
            <person name="Nielsen P.H."/>
            <person name="Albertsen M."/>
        </authorList>
    </citation>
    <scope>NUCLEOTIDE SEQUENCE [LARGE SCALE GENOMIC DNA]</scope>
    <source>
        <strain evidence="8">EsbW_18-Q3-R4-48_BATAC.463</strain>
    </source>
</reference>
<dbReference type="PROSITE" id="PS00645">
    <property type="entry name" value="COMPLEX1_51K_2"/>
    <property type="match status" value="1"/>
</dbReference>
<dbReference type="EMBL" id="JADJMS010000026">
    <property type="protein sequence ID" value="MBK7415798.1"/>
    <property type="molecule type" value="Genomic_DNA"/>
</dbReference>
<dbReference type="GO" id="GO:0046872">
    <property type="term" value="F:metal ion binding"/>
    <property type="evidence" value="ECO:0007669"/>
    <property type="project" value="UniProtKB-KW"/>
</dbReference>
<dbReference type="InterPro" id="IPR011538">
    <property type="entry name" value="Nuo51_FMN-bd"/>
</dbReference>
<dbReference type="Pfam" id="PF10589">
    <property type="entry name" value="NADH_4Fe-4S"/>
    <property type="match status" value="1"/>
</dbReference>
<keyword evidence="5" id="KW-0408">Iron</keyword>